<keyword evidence="2 3" id="KW-0040">ANK repeat</keyword>
<dbReference type="Proteomes" id="UP000215335">
    <property type="component" value="Unassembled WGS sequence"/>
</dbReference>
<name>A0A232EE18_9HYME</name>
<keyword evidence="1" id="KW-0677">Repeat</keyword>
<dbReference type="PRINTS" id="PR01415">
    <property type="entry name" value="ANKYRIN"/>
</dbReference>
<dbReference type="PROSITE" id="PS50088">
    <property type="entry name" value="ANK_REPEAT"/>
    <property type="match status" value="7"/>
</dbReference>
<dbReference type="InterPro" id="IPR036770">
    <property type="entry name" value="Ankyrin_rpt-contain_sf"/>
</dbReference>
<evidence type="ECO:0000256" key="2">
    <source>
        <dbReference type="ARBA" id="ARBA00023043"/>
    </source>
</evidence>
<comment type="caution">
    <text evidence="4">The sequence shown here is derived from an EMBL/GenBank/DDBJ whole genome shotgun (WGS) entry which is preliminary data.</text>
</comment>
<keyword evidence="5" id="KW-1185">Reference proteome</keyword>
<dbReference type="InterPro" id="IPR002110">
    <property type="entry name" value="Ankyrin_rpt"/>
</dbReference>
<feature type="repeat" description="ANK" evidence="3">
    <location>
        <begin position="323"/>
        <end position="355"/>
    </location>
</feature>
<evidence type="ECO:0008006" key="6">
    <source>
        <dbReference type="Google" id="ProtNLM"/>
    </source>
</evidence>
<dbReference type="PROSITE" id="PS50297">
    <property type="entry name" value="ANK_REP_REGION"/>
    <property type="match status" value="5"/>
</dbReference>
<proteinExistence type="predicted"/>
<dbReference type="OrthoDB" id="1577640at2759"/>
<protein>
    <recommendedName>
        <fullName evidence="6">PRANC domain-containing protein</fullName>
    </recommendedName>
</protein>
<reference evidence="4 5" key="1">
    <citation type="journal article" date="2017" name="Curr. Biol.">
        <title>The Evolution of Venom by Co-option of Single-Copy Genes.</title>
        <authorList>
            <person name="Martinson E.O."/>
            <person name="Mrinalini"/>
            <person name="Kelkar Y.D."/>
            <person name="Chang C.H."/>
            <person name="Werren J.H."/>
        </authorList>
    </citation>
    <scope>NUCLEOTIDE SEQUENCE [LARGE SCALE GENOMIC DNA]</scope>
    <source>
        <strain evidence="4 5">Alberta</strain>
        <tissue evidence="4">Whole body</tissue>
    </source>
</reference>
<feature type="repeat" description="ANK" evidence="3">
    <location>
        <begin position="356"/>
        <end position="388"/>
    </location>
</feature>
<dbReference type="Pfam" id="PF12796">
    <property type="entry name" value="Ank_2"/>
    <property type="match status" value="4"/>
</dbReference>
<evidence type="ECO:0000313" key="4">
    <source>
        <dbReference type="EMBL" id="OXU16606.1"/>
    </source>
</evidence>
<dbReference type="SUPFAM" id="SSF48403">
    <property type="entry name" value="Ankyrin repeat"/>
    <property type="match status" value="2"/>
</dbReference>
<feature type="repeat" description="ANK" evidence="3">
    <location>
        <begin position="574"/>
        <end position="606"/>
    </location>
</feature>
<dbReference type="STRING" id="543379.A0A232EE18"/>
<feature type="repeat" description="ANK" evidence="3">
    <location>
        <begin position="411"/>
        <end position="435"/>
    </location>
</feature>
<evidence type="ECO:0000256" key="3">
    <source>
        <dbReference type="PROSITE-ProRule" id="PRU00023"/>
    </source>
</evidence>
<dbReference type="PANTHER" id="PTHR24171">
    <property type="entry name" value="ANKYRIN REPEAT DOMAIN-CONTAINING PROTEIN 39-RELATED"/>
    <property type="match status" value="1"/>
</dbReference>
<dbReference type="EMBL" id="NNAY01005638">
    <property type="protein sequence ID" value="OXU16606.1"/>
    <property type="molecule type" value="Genomic_DNA"/>
</dbReference>
<organism evidence="4 5">
    <name type="scientific">Trichomalopsis sarcophagae</name>
    <dbReference type="NCBI Taxonomy" id="543379"/>
    <lineage>
        <taxon>Eukaryota</taxon>
        <taxon>Metazoa</taxon>
        <taxon>Ecdysozoa</taxon>
        <taxon>Arthropoda</taxon>
        <taxon>Hexapoda</taxon>
        <taxon>Insecta</taxon>
        <taxon>Pterygota</taxon>
        <taxon>Neoptera</taxon>
        <taxon>Endopterygota</taxon>
        <taxon>Hymenoptera</taxon>
        <taxon>Apocrita</taxon>
        <taxon>Proctotrupomorpha</taxon>
        <taxon>Chalcidoidea</taxon>
        <taxon>Pteromalidae</taxon>
        <taxon>Pteromalinae</taxon>
        <taxon>Trichomalopsis</taxon>
    </lineage>
</organism>
<evidence type="ECO:0000313" key="5">
    <source>
        <dbReference type="Proteomes" id="UP000215335"/>
    </source>
</evidence>
<sequence>MGSVMSRLRRPEAFNYNQRYQAVTEYLIRAGCPVYSFEVLNKAGRLSAYLHFAVKFHYIPEAIELIRLGAKPPVKNRKGQTTLQYAVVSKRYVEGVEKIIPNGIHYKKMKFYGLRSLRYATKARKKKRLRELAATQDDINSAHSLLLVKMLLDHGSDVNNKDINACTPLQCAIYTGDLELVKMIISAGADINVQNRIGATPLHDAVLSCNEEMVFLLLRPEAFNYNQRYQAVTEYLIRAGCPVYSFEVLNKAGRLIAYLHFAVKFHYIPESIELIRLGGKPPAKKKRLRELAATQDDINSAHSLLLVKMLLDHGSDVNNKDINACTPLQCAIYTGDLELVKMIISAGADINVQNRIGATPLHDAVLSCNEEMVFLLLSKGANVDAKTLEFRNSPLHWAAMLNIDDSHERCAIYTGDLELVKMIISAGADINVQNRIGATPLHDAVLSCNEEMVFLLLSKGANVDAKTLEFKNSPLHWAAMLNIDDSHERVITRLLQFGSDLHAANLNGWTPFNYIIRCCDVNLVRHCIAQYDEDLSVVAPGDNNALAFAALNPCKNVMDLVLESVVDVNHSSSYGETPLHFACELSMLENVQRLISMGADVKAEDENGVQPLHKCIFLPYTARVSKNLPYILHRANYAEERKRVVRLLLECGSNVNKKIVGVIRGQQDEMSLFRVAINLEEMELLNLIIAHAAKVEAKSNEQLLDDDNLAVIDEEPEIKRYHQMCRAELMTMRTTKIADTLLTFFSVLTEPLEVVARYTRNAEFVRAFEAGDYKISCAIYESMLKEKFDAAFVKQKKFEQVVSVLCAILQLADPTDVMYEIIFKHLSEADVELIFENSKITDMDDEKFAKPI</sequence>
<evidence type="ECO:0000256" key="1">
    <source>
        <dbReference type="ARBA" id="ARBA00022737"/>
    </source>
</evidence>
<dbReference type="SMART" id="SM00248">
    <property type="entry name" value="ANK"/>
    <property type="match status" value="15"/>
</dbReference>
<feature type="repeat" description="ANK" evidence="3">
    <location>
        <begin position="436"/>
        <end position="468"/>
    </location>
</feature>
<dbReference type="Gene3D" id="1.25.40.20">
    <property type="entry name" value="Ankyrin repeat-containing domain"/>
    <property type="match status" value="4"/>
</dbReference>
<dbReference type="AlphaFoldDB" id="A0A232EE18"/>
<gene>
    <name evidence="4" type="ORF">TSAR_006033</name>
</gene>
<feature type="repeat" description="ANK" evidence="3">
    <location>
        <begin position="470"/>
        <end position="506"/>
    </location>
</feature>
<feature type="repeat" description="ANK" evidence="3">
    <location>
        <begin position="164"/>
        <end position="196"/>
    </location>
</feature>
<accession>A0A232EE18</accession>
<dbReference type="PANTHER" id="PTHR24171:SF9">
    <property type="entry name" value="ANKYRIN REPEAT DOMAIN-CONTAINING PROTEIN 39"/>
    <property type="match status" value="1"/>
</dbReference>